<dbReference type="AlphaFoldDB" id="A0A3S0ZRJ9"/>
<evidence type="ECO:0000256" key="3">
    <source>
        <dbReference type="ARBA" id="ARBA00022989"/>
    </source>
</evidence>
<reference evidence="7 8" key="1">
    <citation type="submission" date="2019-01" db="EMBL/GenBank/DDBJ databases">
        <title>A draft genome assembly of the solar-powered sea slug Elysia chlorotica.</title>
        <authorList>
            <person name="Cai H."/>
            <person name="Li Q."/>
            <person name="Fang X."/>
            <person name="Li J."/>
            <person name="Curtis N.E."/>
            <person name="Altenburger A."/>
            <person name="Shibata T."/>
            <person name="Feng M."/>
            <person name="Maeda T."/>
            <person name="Schwartz J.A."/>
            <person name="Shigenobu S."/>
            <person name="Lundholm N."/>
            <person name="Nishiyama T."/>
            <person name="Yang H."/>
            <person name="Hasebe M."/>
            <person name="Li S."/>
            <person name="Pierce S.K."/>
            <person name="Wang J."/>
        </authorList>
    </citation>
    <scope>NUCLEOTIDE SEQUENCE [LARGE SCALE GENOMIC DNA]</scope>
    <source>
        <strain evidence="7">EC2010</strain>
        <tissue evidence="7">Whole organism of an adult</tissue>
    </source>
</reference>
<dbReference type="OrthoDB" id="9984821at2759"/>
<protein>
    <recommendedName>
        <fullName evidence="5">Transmembrane protein 254</fullName>
    </recommendedName>
</protein>
<dbReference type="PANTHER" id="PTHR34104">
    <property type="entry name" value="TRANSMEMBRANE PROTEIN 254"/>
    <property type="match status" value="1"/>
</dbReference>
<keyword evidence="2 6" id="KW-0812">Transmembrane</keyword>
<evidence type="ECO:0000313" key="7">
    <source>
        <dbReference type="EMBL" id="RUS85088.1"/>
    </source>
</evidence>
<organism evidence="7 8">
    <name type="scientific">Elysia chlorotica</name>
    <name type="common">Eastern emerald elysia</name>
    <name type="synonym">Sea slug</name>
    <dbReference type="NCBI Taxonomy" id="188477"/>
    <lineage>
        <taxon>Eukaryota</taxon>
        <taxon>Metazoa</taxon>
        <taxon>Spiralia</taxon>
        <taxon>Lophotrochozoa</taxon>
        <taxon>Mollusca</taxon>
        <taxon>Gastropoda</taxon>
        <taxon>Heterobranchia</taxon>
        <taxon>Euthyneura</taxon>
        <taxon>Panpulmonata</taxon>
        <taxon>Sacoglossa</taxon>
        <taxon>Placobranchoidea</taxon>
        <taxon>Plakobranchidae</taxon>
        <taxon>Elysia</taxon>
    </lineage>
</organism>
<feature type="transmembrane region" description="Helical" evidence="6">
    <location>
        <begin position="54"/>
        <end position="77"/>
    </location>
</feature>
<proteinExistence type="predicted"/>
<dbReference type="Proteomes" id="UP000271974">
    <property type="component" value="Unassembled WGS sequence"/>
</dbReference>
<keyword evidence="3 6" id="KW-1133">Transmembrane helix</keyword>
<evidence type="ECO:0000256" key="4">
    <source>
        <dbReference type="ARBA" id="ARBA00023136"/>
    </source>
</evidence>
<evidence type="ECO:0000256" key="5">
    <source>
        <dbReference type="ARBA" id="ARBA00034834"/>
    </source>
</evidence>
<accession>A0A3S0ZRJ9</accession>
<dbReference type="EMBL" id="RQTK01000182">
    <property type="protein sequence ID" value="RUS85088.1"/>
    <property type="molecule type" value="Genomic_DNA"/>
</dbReference>
<evidence type="ECO:0000256" key="6">
    <source>
        <dbReference type="SAM" id="Phobius"/>
    </source>
</evidence>
<sequence length="127" mass="14490">MVRKSRIGFDRNYFALPHPFWMIVLGTSLPFIVVSAFCPYRVPPSLGVVKTASIYVYENFPHITWFLALGTIGAHTFESLSAIKLCWDADMTTAATIKWTLSTFLFGYPSLVLRLRSYLDKAKRSQF</sequence>
<name>A0A3S0ZRJ9_ELYCH</name>
<dbReference type="Pfam" id="PF14934">
    <property type="entry name" value="TMEM254"/>
    <property type="match status" value="1"/>
</dbReference>
<feature type="transmembrane region" description="Helical" evidence="6">
    <location>
        <begin position="97"/>
        <end position="115"/>
    </location>
</feature>
<evidence type="ECO:0000256" key="2">
    <source>
        <dbReference type="ARBA" id="ARBA00022692"/>
    </source>
</evidence>
<feature type="transmembrane region" description="Helical" evidence="6">
    <location>
        <begin position="20"/>
        <end position="42"/>
    </location>
</feature>
<dbReference type="PANTHER" id="PTHR34104:SF3">
    <property type="entry name" value="TRANSMEMBRANE PROTEIN 254"/>
    <property type="match status" value="1"/>
</dbReference>
<evidence type="ECO:0000256" key="1">
    <source>
        <dbReference type="ARBA" id="ARBA00004141"/>
    </source>
</evidence>
<evidence type="ECO:0000313" key="8">
    <source>
        <dbReference type="Proteomes" id="UP000271974"/>
    </source>
</evidence>
<comment type="subcellular location">
    <subcellularLocation>
        <location evidence="1">Membrane</location>
        <topology evidence="1">Multi-pass membrane protein</topology>
    </subcellularLocation>
</comment>
<keyword evidence="8" id="KW-1185">Reference proteome</keyword>
<dbReference type="GO" id="GO:0016020">
    <property type="term" value="C:membrane"/>
    <property type="evidence" value="ECO:0007669"/>
    <property type="project" value="UniProtKB-SubCell"/>
</dbReference>
<comment type="caution">
    <text evidence="7">The sequence shown here is derived from an EMBL/GenBank/DDBJ whole genome shotgun (WGS) entry which is preliminary data.</text>
</comment>
<gene>
    <name evidence="7" type="ORF">EGW08_007140</name>
</gene>
<keyword evidence="4 6" id="KW-0472">Membrane</keyword>
<dbReference type="InterPro" id="IPR028110">
    <property type="entry name" value="TMEM254"/>
</dbReference>